<dbReference type="Proteomes" id="UP000239757">
    <property type="component" value="Unassembled WGS sequence"/>
</dbReference>
<dbReference type="EMBL" id="KZ663348">
    <property type="protein sequence ID" value="PPS13450.1"/>
    <property type="molecule type" value="Genomic_DNA"/>
</dbReference>
<organism evidence="1 2">
    <name type="scientific">Gossypium barbadense</name>
    <name type="common">Sea Island cotton</name>
    <name type="synonym">Hibiscus barbadensis</name>
    <dbReference type="NCBI Taxonomy" id="3634"/>
    <lineage>
        <taxon>Eukaryota</taxon>
        <taxon>Viridiplantae</taxon>
        <taxon>Streptophyta</taxon>
        <taxon>Embryophyta</taxon>
        <taxon>Tracheophyta</taxon>
        <taxon>Spermatophyta</taxon>
        <taxon>Magnoliopsida</taxon>
        <taxon>eudicotyledons</taxon>
        <taxon>Gunneridae</taxon>
        <taxon>Pentapetalae</taxon>
        <taxon>rosids</taxon>
        <taxon>malvids</taxon>
        <taxon>Malvales</taxon>
        <taxon>Malvaceae</taxon>
        <taxon>Malvoideae</taxon>
        <taxon>Gossypium</taxon>
    </lineage>
</organism>
<sequence length="138" mass="15579">MKPPHELDERMVVAESVGPRAMEGHHQECPWRPPPWPSAAPNSGMLSWRTNPPRRNWTVPGSSYLVITWLREPESHQPSGLVLRQPSRCSGPLLKVKPEVFGRALLGALMETVGEGDKFLRLDRQKMTLPSSTLRLVR</sequence>
<proteinExistence type="predicted"/>
<reference evidence="1 2" key="1">
    <citation type="submission" date="2015-01" db="EMBL/GenBank/DDBJ databases">
        <title>Genome of allotetraploid Gossypium barbadense reveals genomic plasticity and fiber elongation in cotton evolution.</title>
        <authorList>
            <person name="Chen X."/>
            <person name="Liu X."/>
            <person name="Zhao B."/>
            <person name="Zheng H."/>
            <person name="Hu Y."/>
            <person name="Lu G."/>
            <person name="Yang C."/>
            <person name="Chen J."/>
            <person name="Shan C."/>
            <person name="Zhang L."/>
            <person name="Zhou Y."/>
            <person name="Wang L."/>
            <person name="Guo W."/>
            <person name="Bai Y."/>
            <person name="Ruan J."/>
            <person name="Shangguan X."/>
            <person name="Mao Y."/>
            <person name="Jiang J."/>
            <person name="Zhu Y."/>
            <person name="Lei J."/>
            <person name="Kang H."/>
            <person name="Chen S."/>
            <person name="He X."/>
            <person name="Wang R."/>
            <person name="Wang Y."/>
            <person name="Chen J."/>
            <person name="Wang L."/>
            <person name="Yu S."/>
            <person name="Wang B."/>
            <person name="Wei J."/>
            <person name="Song S."/>
            <person name="Lu X."/>
            <person name="Gao Z."/>
            <person name="Gu W."/>
            <person name="Deng X."/>
            <person name="Ma D."/>
            <person name="Wang S."/>
            <person name="Liang W."/>
            <person name="Fang L."/>
            <person name="Cai C."/>
            <person name="Zhu X."/>
            <person name="Zhou B."/>
            <person name="Zhang Y."/>
            <person name="Chen Z."/>
            <person name="Xu S."/>
            <person name="Zhu R."/>
            <person name="Wang S."/>
            <person name="Zhang T."/>
            <person name="Zhao G."/>
        </authorList>
    </citation>
    <scope>NUCLEOTIDE SEQUENCE [LARGE SCALE GENOMIC DNA]</scope>
    <source>
        <strain evidence="2">cv. Xinhai21</strain>
        <tissue evidence="1">Leaf</tissue>
    </source>
</reference>
<gene>
    <name evidence="1" type="ORF">GOBAR_AA07124</name>
</gene>
<evidence type="ECO:0000313" key="1">
    <source>
        <dbReference type="EMBL" id="PPS13450.1"/>
    </source>
</evidence>
<evidence type="ECO:0000313" key="2">
    <source>
        <dbReference type="Proteomes" id="UP000239757"/>
    </source>
</evidence>
<protein>
    <submittedName>
        <fullName evidence="1">Uncharacterized protein</fullName>
    </submittedName>
</protein>
<accession>A0A2P5YCX8</accession>
<name>A0A2P5YCX8_GOSBA</name>
<dbReference type="AlphaFoldDB" id="A0A2P5YCX8"/>